<dbReference type="Pfam" id="PF04393">
    <property type="entry name" value="DUF535"/>
    <property type="match status" value="1"/>
</dbReference>
<comment type="caution">
    <text evidence="1">The sequence shown here is derived from an EMBL/GenBank/DDBJ whole genome shotgun (WGS) entry which is preliminary data.</text>
</comment>
<accession>A0A1J5RWC4</accession>
<dbReference type="PANTHER" id="PTHR38785">
    <property type="entry name" value="HOMOLOG OF VIRK"/>
    <property type="match status" value="1"/>
</dbReference>
<dbReference type="EMBL" id="MLJW01000100">
    <property type="protein sequence ID" value="OIQ99986.1"/>
    <property type="molecule type" value="Genomic_DNA"/>
</dbReference>
<dbReference type="InterPro" id="IPR007488">
    <property type="entry name" value="DUF535"/>
</dbReference>
<name>A0A1J5RWC4_9ZZZZ</name>
<proteinExistence type="predicted"/>
<evidence type="ECO:0000313" key="1">
    <source>
        <dbReference type="EMBL" id="OIQ99986.1"/>
    </source>
</evidence>
<evidence type="ECO:0008006" key="2">
    <source>
        <dbReference type="Google" id="ProtNLM"/>
    </source>
</evidence>
<sequence>MNKEIKISVNCPNFQTGGNIKGIGNIETLVRVYRLGRAMHPDLTLGSLKHQVILMGRALVSLPIIRNWYGISDNPLLTKALKRFPMMSGAIYWPYINHAWTMQQKLAAIDQHFRMLDGSAGIIAEATFAEVELARLEEEYAGLRLVLDKAIWFLREGEIVLNLFVYDQRFYSVAFTLGMDGGQPLVLVGALQGSNSDTAQTVYRDITHALNGMRPRDFLMIALKMLCIELGIHRIWAVSSDMRQHNSPYFGNSHKEKVLVTYNEVWLEHGGTEIGNGFFEIPAKVIYKEMSEIPTRKRAAYRRRYEMLDKLAMEIRNCCAQYSAQSVPMANNGMDSILPKRH</sequence>
<reference evidence="1" key="1">
    <citation type="submission" date="2016-10" db="EMBL/GenBank/DDBJ databases">
        <title>Sequence of Gallionella enrichment culture.</title>
        <authorList>
            <person name="Poehlein A."/>
            <person name="Muehling M."/>
            <person name="Daniel R."/>
        </authorList>
    </citation>
    <scope>NUCLEOTIDE SEQUENCE</scope>
</reference>
<gene>
    <name evidence="1" type="ORF">GALL_180020</name>
</gene>
<protein>
    <recommendedName>
        <fullName evidence="2">DUF535 domain-containing protein</fullName>
    </recommendedName>
</protein>
<dbReference type="AlphaFoldDB" id="A0A1J5RWC4"/>
<organism evidence="1">
    <name type="scientific">mine drainage metagenome</name>
    <dbReference type="NCBI Taxonomy" id="410659"/>
    <lineage>
        <taxon>unclassified sequences</taxon>
        <taxon>metagenomes</taxon>
        <taxon>ecological metagenomes</taxon>
    </lineage>
</organism>
<dbReference type="GO" id="GO:0006974">
    <property type="term" value="P:DNA damage response"/>
    <property type="evidence" value="ECO:0007669"/>
    <property type="project" value="TreeGrafter"/>
</dbReference>
<dbReference type="PANTHER" id="PTHR38785:SF1">
    <property type="entry name" value="HOMOLOG OF VIRK"/>
    <property type="match status" value="1"/>
</dbReference>